<dbReference type="EMBL" id="AB737823">
    <property type="protein sequence ID" value="BAM94689.1"/>
    <property type="molecule type" value="Genomic_DNA"/>
</dbReference>
<evidence type="ECO:0000256" key="1">
    <source>
        <dbReference type="ARBA" id="ARBA00022679"/>
    </source>
</evidence>
<dbReference type="AlphaFoldDB" id="M1VJQ6"/>
<dbReference type="CDD" id="cd04955">
    <property type="entry name" value="GT4-like"/>
    <property type="match status" value="1"/>
</dbReference>
<accession>M1VJQ6</accession>
<evidence type="ECO:0000313" key="3">
    <source>
        <dbReference type="EMBL" id="BAM94689.1"/>
    </source>
</evidence>
<evidence type="ECO:0000313" key="7">
    <source>
        <dbReference type="Proteomes" id="UP000075193"/>
    </source>
</evidence>
<sequence>MKSIYIIGSKGIPAKYGGFETFVEKLTEYKKSTDVQYYVACMRENSMKSGLTDDFFEYNGAKCFNVDVPNIGPARAIAYDIIALNKAIAIAEENQDRAPIFYILACRIGPFILNIKRRIEAIGGTLWVNPDGHEWLREKWSYPVRRYWKFSERLMIKYADLVVCDSINIEEYIRRYYKKYNPVTKYIAYGTDVARSILTQDSKSVRTWYGEKQLVENNYYLVVGRFVPENNYETMIREFMKSSSKKDFVLITNVEQNAFYLKLKRETGFDKDSRIKFVGTVYDQELLKYIRENAFAYLHGHEVGGTNPSLLEALSSTKLNLLLDVGFNREVGEEGAIYWKKDNLHNIIEESEQLSDQEIEKMNISSNLQVQSKFTWPFIVDEYERLFKG</sequence>
<dbReference type="NCBIfam" id="NF046071">
    <property type="entry name" value="B1-4RhmsylTfaseCps2T"/>
    <property type="match status" value="1"/>
</dbReference>
<dbReference type="EMBL" id="FIFN01000005">
    <property type="protein sequence ID" value="CYU02532.1"/>
    <property type="molecule type" value="Genomic_DNA"/>
</dbReference>
<feature type="domain" description="DUF1972" evidence="2">
    <location>
        <begin position="1"/>
        <end position="192"/>
    </location>
</feature>
<organism evidence="3">
    <name type="scientific">Streptococcus suis</name>
    <dbReference type="NCBI Taxonomy" id="1307"/>
    <lineage>
        <taxon>Bacteria</taxon>
        <taxon>Bacillati</taxon>
        <taxon>Bacillota</taxon>
        <taxon>Bacilli</taxon>
        <taxon>Lactobacillales</taxon>
        <taxon>Streptococcaceae</taxon>
        <taxon>Streptococcus</taxon>
    </lineage>
</organism>
<name>M1VJQ6_STRSU</name>
<keyword evidence="1 3" id="KW-0808">Transferase</keyword>
<dbReference type="InterPro" id="IPR015393">
    <property type="entry name" value="DUF1972"/>
</dbReference>
<evidence type="ECO:0000259" key="2">
    <source>
        <dbReference type="Pfam" id="PF09314"/>
    </source>
</evidence>
<dbReference type="Gene3D" id="3.40.50.2000">
    <property type="entry name" value="Glycogen Phosphorylase B"/>
    <property type="match status" value="2"/>
</dbReference>
<protein>
    <submittedName>
        <fullName evidence="4">Putative rhamnosyl transferase</fullName>
        <ecNumber evidence="4">2.4.1.-</ecNumber>
    </submittedName>
    <submittedName>
        <fullName evidence="3">Putative rhamnosyltransferase</fullName>
    </submittedName>
</protein>
<evidence type="ECO:0000313" key="6">
    <source>
        <dbReference type="Proteomes" id="UP000072003"/>
    </source>
</evidence>
<reference evidence="6 7" key="2">
    <citation type="submission" date="2016-02" db="EMBL/GenBank/DDBJ databases">
        <authorList>
            <consortium name="Pathogen Informatics"/>
        </authorList>
    </citation>
    <scope>NUCLEOTIDE SEQUENCE [LARGE SCALE GENOMIC DNA]</scope>
    <source>
        <strain evidence="4 6">LSS100</strain>
        <strain evidence="5 7">LSS79</strain>
    </source>
</reference>
<dbReference type="RefSeq" id="WP_024402807.1">
    <property type="nucleotide sequence ID" value="NZ_CABEIV010000001.1"/>
</dbReference>
<evidence type="ECO:0000313" key="5">
    <source>
        <dbReference type="EMBL" id="CYV43464.1"/>
    </source>
</evidence>
<gene>
    <name evidence="3" type="primary">cps15F</name>
    <name evidence="5" type="synonym">epsF</name>
    <name evidence="4" type="synonym">epsF_1</name>
    <name evidence="5" type="ORF">ERS132441_00326</name>
    <name evidence="4" type="ORF">ERS132462_00768</name>
</gene>
<keyword evidence="4" id="KW-0328">Glycosyltransferase</keyword>
<evidence type="ECO:0000313" key="4">
    <source>
        <dbReference type="EMBL" id="CYU02532.1"/>
    </source>
</evidence>
<reference evidence="3" key="1">
    <citation type="journal article" date="2013" name="Appl. Environ. Microbiol.">
        <title>Genetic analysis of capsular polysaccharide synthesis gene clusters from all serotypes of Streptococcus suis: potential mechanisms for generation of capsular variation.</title>
        <authorList>
            <person name="Okura M."/>
            <person name="Takamatsu D."/>
            <person name="Maruyama F."/>
            <person name="Nozawa T."/>
            <person name="Nakagawa I."/>
            <person name="Osaki M."/>
            <person name="Sekizaki T."/>
            <person name="Gottschalk M."/>
            <person name="Kumagai Y."/>
            <person name="Hamada S."/>
        </authorList>
    </citation>
    <scope>NUCLEOTIDE SEQUENCE</scope>
    <source>
        <strain evidence="3">NCTC 10446</strain>
    </source>
</reference>
<dbReference type="Proteomes" id="UP000075193">
    <property type="component" value="Unassembled WGS sequence"/>
</dbReference>
<dbReference type="GO" id="GO:0016757">
    <property type="term" value="F:glycosyltransferase activity"/>
    <property type="evidence" value="ECO:0007669"/>
    <property type="project" value="UniProtKB-KW"/>
</dbReference>
<dbReference type="Proteomes" id="UP000072003">
    <property type="component" value="Unassembled WGS sequence"/>
</dbReference>
<dbReference type="EC" id="2.4.1.-" evidence="4"/>
<proteinExistence type="predicted"/>
<dbReference type="Pfam" id="PF09314">
    <property type="entry name" value="DUF1972"/>
    <property type="match status" value="1"/>
</dbReference>
<dbReference type="PANTHER" id="PTHR46401">
    <property type="entry name" value="GLYCOSYLTRANSFERASE WBBK-RELATED"/>
    <property type="match status" value="1"/>
</dbReference>
<dbReference type="EMBL" id="FIIC01000002">
    <property type="protein sequence ID" value="CYV43464.1"/>
    <property type="molecule type" value="Genomic_DNA"/>
</dbReference>
<dbReference type="PANTHER" id="PTHR46401:SF2">
    <property type="entry name" value="GLYCOSYLTRANSFERASE WBBK-RELATED"/>
    <property type="match status" value="1"/>
</dbReference>
<dbReference type="SUPFAM" id="SSF53756">
    <property type="entry name" value="UDP-Glycosyltransferase/glycogen phosphorylase"/>
    <property type="match status" value="1"/>
</dbReference>
<dbReference type="GO" id="GO:0009103">
    <property type="term" value="P:lipopolysaccharide biosynthetic process"/>
    <property type="evidence" value="ECO:0007669"/>
    <property type="project" value="TreeGrafter"/>
</dbReference>